<dbReference type="Gene3D" id="1.20.1250.20">
    <property type="entry name" value="MFS general substrate transporter like domains"/>
    <property type="match status" value="1"/>
</dbReference>
<dbReference type="InterPro" id="IPR005829">
    <property type="entry name" value="Sugar_transporter_CS"/>
</dbReference>
<organism evidence="10 11">
    <name type="scientific">Ascoidea rubescens DSM 1968</name>
    <dbReference type="NCBI Taxonomy" id="1344418"/>
    <lineage>
        <taxon>Eukaryota</taxon>
        <taxon>Fungi</taxon>
        <taxon>Dikarya</taxon>
        <taxon>Ascomycota</taxon>
        <taxon>Saccharomycotina</taxon>
        <taxon>Saccharomycetes</taxon>
        <taxon>Ascoideaceae</taxon>
        <taxon>Ascoidea</taxon>
    </lineage>
</organism>
<dbReference type="OrthoDB" id="4540492at2759"/>
<dbReference type="InterPro" id="IPR005828">
    <property type="entry name" value="MFS_sugar_transport-like"/>
</dbReference>
<evidence type="ECO:0000256" key="8">
    <source>
        <dbReference type="SAM" id="Phobius"/>
    </source>
</evidence>
<comment type="subcellular location">
    <subcellularLocation>
        <location evidence="1">Membrane</location>
        <topology evidence="1">Multi-pass membrane protein</topology>
    </subcellularLocation>
</comment>
<name>A0A1D2VMV2_9ASCO</name>
<dbReference type="Pfam" id="PF00083">
    <property type="entry name" value="Sugar_tr"/>
    <property type="match status" value="1"/>
</dbReference>
<keyword evidence="6 8" id="KW-0472">Membrane</keyword>
<feature type="transmembrane region" description="Helical" evidence="8">
    <location>
        <begin position="74"/>
        <end position="93"/>
    </location>
</feature>
<feature type="transmembrane region" description="Helical" evidence="8">
    <location>
        <begin position="470"/>
        <end position="490"/>
    </location>
</feature>
<feature type="transmembrane region" description="Helical" evidence="8">
    <location>
        <begin position="12"/>
        <end position="31"/>
    </location>
</feature>
<proteinExistence type="inferred from homology"/>
<feature type="transmembrane region" description="Helical" evidence="8">
    <location>
        <begin position="379"/>
        <end position="400"/>
    </location>
</feature>
<feature type="region of interest" description="Disordered" evidence="7">
    <location>
        <begin position="255"/>
        <end position="279"/>
    </location>
</feature>
<evidence type="ECO:0000259" key="9">
    <source>
        <dbReference type="PROSITE" id="PS50850"/>
    </source>
</evidence>
<dbReference type="InterPro" id="IPR036259">
    <property type="entry name" value="MFS_trans_sf"/>
</dbReference>
<dbReference type="GeneID" id="30963911"/>
<feature type="compositionally biased region" description="Low complexity" evidence="7">
    <location>
        <begin position="255"/>
        <end position="272"/>
    </location>
</feature>
<dbReference type="PROSITE" id="PS00216">
    <property type="entry name" value="SUGAR_TRANSPORT_1"/>
    <property type="match status" value="1"/>
</dbReference>
<feature type="transmembrane region" description="Helical" evidence="8">
    <location>
        <begin position="162"/>
        <end position="184"/>
    </location>
</feature>
<dbReference type="RefSeq" id="XP_020049249.1">
    <property type="nucleotide sequence ID" value="XM_020190275.1"/>
</dbReference>
<dbReference type="EMBL" id="KV454476">
    <property type="protein sequence ID" value="ODV62942.1"/>
    <property type="molecule type" value="Genomic_DNA"/>
</dbReference>
<dbReference type="PROSITE" id="PS00217">
    <property type="entry name" value="SUGAR_TRANSPORT_2"/>
    <property type="match status" value="1"/>
</dbReference>
<dbReference type="STRING" id="1344418.A0A1D2VMV2"/>
<feature type="transmembrane region" description="Helical" evidence="8">
    <location>
        <begin position="348"/>
        <end position="367"/>
    </location>
</feature>
<keyword evidence="4 8" id="KW-0812">Transmembrane</keyword>
<protein>
    <submittedName>
        <fullName evidence="10">General substrate transporter</fullName>
    </submittedName>
</protein>
<keyword evidence="3" id="KW-0813">Transport</keyword>
<feature type="transmembrane region" description="Helical" evidence="8">
    <location>
        <begin position="316"/>
        <end position="342"/>
    </location>
</feature>
<gene>
    <name evidence="10" type="ORF">ASCRUDRAFT_31479</name>
</gene>
<dbReference type="GO" id="GO:0015149">
    <property type="term" value="F:hexose transmembrane transporter activity"/>
    <property type="evidence" value="ECO:0007669"/>
    <property type="project" value="TreeGrafter"/>
</dbReference>
<feature type="transmembrane region" description="Helical" evidence="8">
    <location>
        <begin position="406"/>
        <end position="429"/>
    </location>
</feature>
<dbReference type="InParanoid" id="A0A1D2VMV2"/>
<evidence type="ECO:0000256" key="4">
    <source>
        <dbReference type="ARBA" id="ARBA00022692"/>
    </source>
</evidence>
<dbReference type="GO" id="GO:0016020">
    <property type="term" value="C:membrane"/>
    <property type="evidence" value="ECO:0007669"/>
    <property type="project" value="UniProtKB-SubCell"/>
</dbReference>
<feature type="transmembrane region" description="Helical" evidence="8">
    <location>
        <begin position="190"/>
        <end position="212"/>
    </location>
</feature>
<feature type="transmembrane region" description="Helical" evidence="8">
    <location>
        <begin position="441"/>
        <end position="464"/>
    </location>
</feature>
<keyword evidence="11" id="KW-1185">Reference proteome</keyword>
<dbReference type="PROSITE" id="PS50850">
    <property type="entry name" value="MFS"/>
    <property type="match status" value="1"/>
</dbReference>
<dbReference type="PANTHER" id="PTHR23503">
    <property type="entry name" value="SOLUTE CARRIER FAMILY 2"/>
    <property type="match status" value="1"/>
</dbReference>
<dbReference type="SUPFAM" id="SSF103473">
    <property type="entry name" value="MFS general substrate transporter"/>
    <property type="match status" value="1"/>
</dbReference>
<evidence type="ECO:0000256" key="1">
    <source>
        <dbReference type="ARBA" id="ARBA00004141"/>
    </source>
</evidence>
<dbReference type="AlphaFoldDB" id="A0A1D2VMV2"/>
<reference evidence="11" key="1">
    <citation type="submission" date="2016-05" db="EMBL/GenBank/DDBJ databases">
        <title>Comparative genomics of biotechnologically important yeasts.</title>
        <authorList>
            <consortium name="DOE Joint Genome Institute"/>
            <person name="Riley R."/>
            <person name="Haridas S."/>
            <person name="Wolfe K.H."/>
            <person name="Lopes M.R."/>
            <person name="Hittinger C.T."/>
            <person name="Goker M."/>
            <person name="Salamov A."/>
            <person name="Wisecaver J."/>
            <person name="Long T.M."/>
            <person name="Aerts A.L."/>
            <person name="Barry K."/>
            <person name="Choi C."/>
            <person name="Clum A."/>
            <person name="Coughlan A.Y."/>
            <person name="Deshpande S."/>
            <person name="Douglass A.P."/>
            <person name="Hanson S.J."/>
            <person name="Klenk H.-P."/>
            <person name="Labutti K."/>
            <person name="Lapidus A."/>
            <person name="Lindquist E."/>
            <person name="Lipzen A."/>
            <person name="Meier-Kolthoff J.P."/>
            <person name="Ohm R.A."/>
            <person name="Otillar R.P."/>
            <person name="Pangilinan J."/>
            <person name="Peng Y."/>
            <person name="Rokas A."/>
            <person name="Rosa C.A."/>
            <person name="Scheuner C."/>
            <person name="Sibirny A.A."/>
            <person name="Slot J.C."/>
            <person name="Stielow J.B."/>
            <person name="Sun H."/>
            <person name="Kurtzman C.P."/>
            <person name="Blackwell M."/>
            <person name="Grigoriev I.V."/>
            <person name="Jeffries T.W."/>
        </authorList>
    </citation>
    <scope>NUCLEOTIDE SEQUENCE [LARGE SCALE GENOMIC DNA]</scope>
    <source>
        <strain evidence="11">DSM 1968</strain>
    </source>
</reference>
<dbReference type="InterPro" id="IPR020846">
    <property type="entry name" value="MFS_dom"/>
</dbReference>
<evidence type="ECO:0000313" key="11">
    <source>
        <dbReference type="Proteomes" id="UP000095038"/>
    </source>
</evidence>
<evidence type="ECO:0000256" key="2">
    <source>
        <dbReference type="ARBA" id="ARBA00010992"/>
    </source>
</evidence>
<dbReference type="InterPro" id="IPR045263">
    <property type="entry name" value="GLUT"/>
</dbReference>
<dbReference type="FunCoup" id="A0A1D2VMV2">
    <property type="interactions" value="790"/>
</dbReference>
<comment type="similarity">
    <text evidence="2">Belongs to the major facilitator superfamily. Sugar transporter (TC 2.A.1.1) family.</text>
</comment>
<evidence type="ECO:0000256" key="7">
    <source>
        <dbReference type="SAM" id="MobiDB-lite"/>
    </source>
</evidence>
<evidence type="ECO:0000313" key="10">
    <source>
        <dbReference type="EMBL" id="ODV62942.1"/>
    </source>
</evidence>
<feature type="transmembrane region" description="Helical" evidence="8">
    <location>
        <begin position="129"/>
        <end position="150"/>
    </location>
</feature>
<keyword evidence="5 8" id="KW-1133">Transmembrane helix</keyword>
<feature type="transmembrane region" description="Helical" evidence="8">
    <location>
        <begin position="105"/>
        <end position="123"/>
    </location>
</feature>
<dbReference type="PRINTS" id="PR00171">
    <property type="entry name" value="SUGRTRNSPORT"/>
</dbReference>
<feature type="domain" description="Major facilitator superfamily (MFS) profile" evidence="9">
    <location>
        <begin position="15"/>
        <end position="494"/>
    </location>
</feature>
<sequence length="516" mass="56615">MVEFKSPWTRQLILTTFVACLGSIQYGYHMAELNAPEAVMSCRKSIPGGGTDYDQTWFGRHHYNQCIPMESKDIGMATSIFSIGGLIGSVFASSLSDKLGRKGSSFINSSFFILGSLVLTFANSLSVLILGRLIAGIGAGTSIVVTPLLINEISPVNLRGFLGSMNQVSINIGILLTQLLALSWANDFQWRLLLLIGFFLGLINFISFFFVYESPKWLVKNNNLDHAKFVLHKIRGGNKSDSDFEIEEWLAHKNTSNTSNANNTNNTGTSNTPVNQSENANESDNLLVGDSVSTANSNFVSFSDYITSSHYIKSKIVVTGIMTGQQFCGINSIIFYGVSVIATILPQYAVTVNCVISILNVIVTFLSGTLVDRLGRKPLLVSSGSIMGVSCLLIGFAIIYSKSILVVIATFSYIIAFATGVGPIPFLLISEVTQLKATSIAQSYGTIMNWLATFMVGYLFPIINDKIGGYVYYLFAVICACFVCFVYYYIPETKGKKSYFDVWGTHDDDVHERRLE</sequence>
<dbReference type="PANTHER" id="PTHR23503:SF8">
    <property type="entry name" value="FACILITATED GLUCOSE TRANSPORTER PROTEIN 1"/>
    <property type="match status" value="1"/>
</dbReference>
<evidence type="ECO:0000256" key="3">
    <source>
        <dbReference type="ARBA" id="ARBA00022448"/>
    </source>
</evidence>
<dbReference type="InterPro" id="IPR003663">
    <property type="entry name" value="Sugar/inositol_transpt"/>
</dbReference>
<evidence type="ECO:0000256" key="5">
    <source>
        <dbReference type="ARBA" id="ARBA00022989"/>
    </source>
</evidence>
<dbReference type="Proteomes" id="UP000095038">
    <property type="component" value="Unassembled WGS sequence"/>
</dbReference>
<evidence type="ECO:0000256" key="6">
    <source>
        <dbReference type="ARBA" id="ARBA00023136"/>
    </source>
</evidence>
<accession>A0A1D2VMV2</accession>